<dbReference type="RefSeq" id="WP_058123313.1">
    <property type="nucleotide sequence ID" value="NZ_CYRX01000025.1"/>
</dbReference>
<organism evidence="1 2">
    <name type="scientific">Thalassobacter stenotrophicus</name>
    <dbReference type="NCBI Taxonomy" id="266809"/>
    <lineage>
        <taxon>Bacteria</taxon>
        <taxon>Pseudomonadati</taxon>
        <taxon>Pseudomonadota</taxon>
        <taxon>Alphaproteobacteria</taxon>
        <taxon>Rhodobacterales</taxon>
        <taxon>Roseobacteraceae</taxon>
        <taxon>Thalassobacter</taxon>
    </lineage>
</organism>
<dbReference type="eggNOG" id="COG3791">
    <property type="taxonomic scope" value="Bacteria"/>
</dbReference>
<dbReference type="STRING" id="266809.PM03_05995"/>
<evidence type="ECO:0008006" key="3">
    <source>
        <dbReference type="Google" id="ProtNLM"/>
    </source>
</evidence>
<dbReference type="InterPro" id="IPR011057">
    <property type="entry name" value="Mss4-like_sf"/>
</dbReference>
<reference evidence="1 2" key="1">
    <citation type="submission" date="2015-09" db="EMBL/GenBank/DDBJ databases">
        <authorList>
            <consortium name="Swine Surveillance"/>
        </authorList>
    </citation>
    <scope>NUCLEOTIDE SEQUENCE [LARGE SCALE GENOMIC DNA]</scope>
    <source>
        <strain evidence="1 2">CECT 5294</strain>
    </source>
</reference>
<dbReference type="Gene3D" id="3.90.1590.10">
    <property type="entry name" value="glutathione-dependent formaldehyde- activating enzyme (gfa)"/>
    <property type="match status" value="1"/>
</dbReference>
<evidence type="ECO:0000313" key="2">
    <source>
        <dbReference type="Proteomes" id="UP000051298"/>
    </source>
</evidence>
<dbReference type="Pfam" id="PF19648">
    <property type="entry name" value="DUF6151"/>
    <property type="match status" value="1"/>
</dbReference>
<evidence type="ECO:0000313" key="1">
    <source>
        <dbReference type="EMBL" id="CUH60301.1"/>
    </source>
</evidence>
<accession>A0A0P1EZ67</accession>
<proteinExistence type="predicted"/>
<protein>
    <recommendedName>
        <fullName evidence="3">CENP-V/GFA domain-containing protein</fullName>
    </recommendedName>
</protein>
<dbReference type="AlphaFoldDB" id="A0A0P1EZ67"/>
<dbReference type="InterPro" id="IPR046149">
    <property type="entry name" value="DUF6151"/>
</dbReference>
<sequence>MSGGRTLHFACSCGELAGRLVDVDARDGTHIVCHCNDCRANLVALGHTDPGAEGVELFQTTPDKIKIDQGGENLALLRLSPKGLMRWYAKCCSTPLFNTTSRRGMAFTGVSAEIIKNHEAELGPVIARGFIKTPSGKVTHEGLRPMLTSMMGRMGKSWIKGTWRDTPFFDETGTPVREARVLTREERAAAFMGLSQT</sequence>
<name>A0A0P1EZ67_9RHOB</name>
<dbReference type="SUPFAM" id="SSF51316">
    <property type="entry name" value="Mss4-like"/>
    <property type="match status" value="1"/>
</dbReference>
<dbReference type="Proteomes" id="UP000051298">
    <property type="component" value="Unassembled WGS sequence"/>
</dbReference>
<gene>
    <name evidence="1" type="ORF">THS5294_01590</name>
</gene>
<dbReference type="EMBL" id="CYRX01000025">
    <property type="protein sequence ID" value="CUH60301.1"/>
    <property type="molecule type" value="Genomic_DNA"/>
</dbReference>